<evidence type="ECO:0000313" key="2">
    <source>
        <dbReference type="EMBL" id="PTQ34353.1"/>
    </source>
</evidence>
<feature type="compositionally biased region" description="Polar residues" evidence="1">
    <location>
        <begin position="179"/>
        <end position="188"/>
    </location>
</feature>
<gene>
    <name evidence="2" type="ORF">MARPO_0081s0073</name>
</gene>
<dbReference type="EMBL" id="KZ772753">
    <property type="protein sequence ID" value="PTQ34353.1"/>
    <property type="molecule type" value="Genomic_DNA"/>
</dbReference>
<accession>A0A2R6WKK5</accession>
<organism evidence="2 3">
    <name type="scientific">Marchantia polymorpha</name>
    <name type="common">Common liverwort</name>
    <name type="synonym">Marchantia aquatica</name>
    <dbReference type="NCBI Taxonomy" id="3197"/>
    <lineage>
        <taxon>Eukaryota</taxon>
        <taxon>Viridiplantae</taxon>
        <taxon>Streptophyta</taxon>
        <taxon>Embryophyta</taxon>
        <taxon>Marchantiophyta</taxon>
        <taxon>Marchantiopsida</taxon>
        <taxon>Marchantiidae</taxon>
        <taxon>Marchantiales</taxon>
        <taxon>Marchantiaceae</taxon>
        <taxon>Marchantia</taxon>
    </lineage>
</organism>
<evidence type="ECO:0000313" key="3">
    <source>
        <dbReference type="Proteomes" id="UP000244005"/>
    </source>
</evidence>
<feature type="compositionally biased region" description="Basic and acidic residues" evidence="1">
    <location>
        <begin position="1079"/>
        <end position="1092"/>
    </location>
</feature>
<dbReference type="PANTHER" id="PTHR33924:SF5">
    <property type="entry name" value="CATION-TRANSPORTING ATPASE"/>
    <property type="match status" value="1"/>
</dbReference>
<feature type="region of interest" description="Disordered" evidence="1">
    <location>
        <begin position="1079"/>
        <end position="1128"/>
    </location>
</feature>
<dbReference type="OrthoDB" id="1930341at2759"/>
<proteinExistence type="predicted"/>
<dbReference type="Gramene" id="Mp8g05710.1">
    <property type="protein sequence ID" value="Mp8g05710.1.cds"/>
    <property type="gene ID" value="Mp8g05710"/>
</dbReference>
<feature type="compositionally biased region" description="Basic and acidic residues" evidence="1">
    <location>
        <begin position="348"/>
        <end position="364"/>
    </location>
</feature>
<protein>
    <submittedName>
        <fullName evidence="2">Uncharacterized protein</fullName>
    </submittedName>
</protein>
<keyword evidence="3" id="KW-1185">Reference proteome</keyword>
<feature type="region of interest" description="Disordered" evidence="1">
    <location>
        <begin position="1"/>
        <end position="133"/>
    </location>
</feature>
<evidence type="ECO:0000256" key="1">
    <source>
        <dbReference type="SAM" id="MobiDB-lite"/>
    </source>
</evidence>
<feature type="region of interest" description="Disordered" evidence="1">
    <location>
        <begin position="462"/>
        <end position="483"/>
    </location>
</feature>
<feature type="compositionally biased region" description="Polar residues" evidence="1">
    <location>
        <begin position="21"/>
        <end position="40"/>
    </location>
</feature>
<feature type="compositionally biased region" description="Basic and acidic residues" evidence="1">
    <location>
        <begin position="123"/>
        <end position="133"/>
    </location>
</feature>
<sequence length="1309" mass="144386">METCFESDGGGPRFEWRSQKPSDSVQSLKSNSSGPVSLSSEKFRRRQQQPQQQPQVRGGGAADGCSHRVAVYVDPALENENRKDLDEGDEERELRRDEDEDGVHGDRMKPLASFHANRPSLGRRLEERDSPKKVAKLKETRRLRERVNSGSTPRLTLLNECKENSDGLFPLRPGKTHIRGTNQKSSSPKAIMNSRISRSYGKKRSRLKTGGVIQHAVNAGSLGSTDQLQRGGMDLLLMVLESGLVEAEEQQSHPSEISCQTQSIKSDLNQRISHYRAGEVPASRKFSEESFSEGTRFPCNSDAAQEIWEEKSENIKLDEEDSEHTTDDPIICSSMEQIRRRRSPTPPTHEDAYEDSDTHADSDSKAFLCKPRSRMNLSRKNQEIDGDEEEIYASEATGWSDLTGVTIEPDAEIGLSLPRAISDRHTEAFKDFQHETHVNDSEKEFNAVCLDARTNSLPNAVPSAERYKQSQKEGGVHRSESSSSLRVFHEPSLIIAHDIRPSLIQPVQIVGRLNQSLAINTERGMRASPMEVDVGLSELVEVQQIPESAPQVCKAKRRKTLDHVSAFHFVGKRGEVSAIDDLAADQKDNGNPPLVISNCSESAFRKFEDPVHKNKRSTTERQYRKIQPCTKSWWGSSDNASAQEQALPDQRDLEGFRLEQNTCHNEGRQILYSRNLSGCDDGELLLRLGDSSEQGRSSSVHTEVVVDDDSLALSDAVTVAQLEGPPDAVHDMVRVVRVADGCTKLSWTGCQAVLSETNMSGSRSQLPEALEANRSEVGGLKAKASATTGKRRRRNVPLVASHFQDSHPAKLILSKDWSEPGEASTDHPTDNPSVSASTGEGSCRMGIGRKSRMGTGPRKFHAVGPRTKLLAQSVGNFSNYVDANSSLSGRDERMVSGAEYNSHSSCFPRGAADTKNIRQRRGQKKAQRESLKVKRSMSMAGKFKRLSEPSGFLGDFNPGIIQRVRNSQQIHAVLGALVGVATSKVANEVSRNSSEVLDVRLKDARCTSGGGTTFKPEPIDFKPHLGVQESIAEKDTVCCSRLSEDSNRLNLVQNVSHGVEESDGKFSIHSGEVRDEISRRSKGLILDRRPREGQSVLHTRAEDSQPPTGSLDRRNDGGPYEFFTSKPEHLDTHLQESVSMDENNARSAKASTNPPAACSTAVAGFAAQWLGLLTLDIKGRLSALKRSRRRVRALLVSGQFGKTKAIASFGNVGAEGSYPAETMRAIQDPADYITWASEHTRVESAEDKWRALFTNMDGVLCMEAAKLESNLWQIRQMEVLCQDPRPMPSGPLLPIVPDFTAGKENCPPV</sequence>
<feature type="region of interest" description="Disordered" evidence="1">
    <location>
        <begin position="907"/>
        <end position="926"/>
    </location>
</feature>
<feature type="region of interest" description="Disordered" evidence="1">
    <location>
        <begin position="818"/>
        <end position="860"/>
    </location>
</feature>
<dbReference type="Proteomes" id="UP000244005">
    <property type="component" value="Unassembled WGS sequence"/>
</dbReference>
<feature type="compositionally biased region" description="Basic and acidic residues" evidence="1">
    <location>
        <begin position="92"/>
        <end position="109"/>
    </location>
</feature>
<name>A0A2R6WKK5_MARPO</name>
<reference evidence="3" key="1">
    <citation type="journal article" date="2017" name="Cell">
        <title>Insights into land plant evolution garnered from the Marchantia polymorpha genome.</title>
        <authorList>
            <person name="Bowman J.L."/>
            <person name="Kohchi T."/>
            <person name="Yamato K.T."/>
            <person name="Jenkins J."/>
            <person name="Shu S."/>
            <person name="Ishizaki K."/>
            <person name="Yamaoka S."/>
            <person name="Nishihama R."/>
            <person name="Nakamura Y."/>
            <person name="Berger F."/>
            <person name="Adam C."/>
            <person name="Aki S.S."/>
            <person name="Althoff F."/>
            <person name="Araki T."/>
            <person name="Arteaga-Vazquez M.A."/>
            <person name="Balasubrmanian S."/>
            <person name="Barry K."/>
            <person name="Bauer D."/>
            <person name="Boehm C.R."/>
            <person name="Briginshaw L."/>
            <person name="Caballero-Perez J."/>
            <person name="Catarino B."/>
            <person name="Chen F."/>
            <person name="Chiyoda S."/>
            <person name="Chovatia M."/>
            <person name="Davies K.M."/>
            <person name="Delmans M."/>
            <person name="Demura T."/>
            <person name="Dierschke T."/>
            <person name="Dolan L."/>
            <person name="Dorantes-Acosta A.E."/>
            <person name="Eklund D.M."/>
            <person name="Florent S.N."/>
            <person name="Flores-Sandoval E."/>
            <person name="Fujiyama A."/>
            <person name="Fukuzawa H."/>
            <person name="Galik B."/>
            <person name="Grimanelli D."/>
            <person name="Grimwood J."/>
            <person name="Grossniklaus U."/>
            <person name="Hamada T."/>
            <person name="Haseloff J."/>
            <person name="Hetherington A.J."/>
            <person name="Higo A."/>
            <person name="Hirakawa Y."/>
            <person name="Hundley H.N."/>
            <person name="Ikeda Y."/>
            <person name="Inoue K."/>
            <person name="Inoue S.I."/>
            <person name="Ishida S."/>
            <person name="Jia Q."/>
            <person name="Kakita M."/>
            <person name="Kanazawa T."/>
            <person name="Kawai Y."/>
            <person name="Kawashima T."/>
            <person name="Kennedy M."/>
            <person name="Kinose K."/>
            <person name="Kinoshita T."/>
            <person name="Kohara Y."/>
            <person name="Koide E."/>
            <person name="Komatsu K."/>
            <person name="Kopischke S."/>
            <person name="Kubo M."/>
            <person name="Kyozuka J."/>
            <person name="Lagercrantz U."/>
            <person name="Lin S.S."/>
            <person name="Lindquist E."/>
            <person name="Lipzen A.M."/>
            <person name="Lu C.W."/>
            <person name="De Luna E."/>
            <person name="Martienssen R.A."/>
            <person name="Minamino N."/>
            <person name="Mizutani M."/>
            <person name="Mizutani M."/>
            <person name="Mochizuki N."/>
            <person name="Monte I."/>
            <person name="Mosher R."/>
            <person name="Nagasaki H."/>
            <person name="Nakagami H."/>
            <person name="Naramoto S."/>
            <person name="Nishitani K."/>
            <person name="Ohtani M."/>
            <person name="Okamoto T."/>
            <person name="Okumura M."/>
            <person name="Phillips J."/>
            <person name="Pollak B."/>
            <person name="Reinders A."/>
            <person name="Rovekamp M."/>
            <person name="Sano R."/>
            <person name="Sawa S."/>
            <person name="Schmid M.W."/>
            <person name="Shirakawa M."/>
            <person name="Solano R."/>
            <person name="Spunde A."/>
            <person name="Suetsugu N."/>
            <person name="Sugano S."/>
            <person name="Sugiyama A."/>
            <person name="Sun R."/>
            <person name="Suzuki Y."/>
            <person name="Takenaka M."/>
            <person name="Takezawa D."/>
            <person name="Tomogane H."/>
            <person name="Tsuzuki M."/>
            <person name="Ueda T."/>
            <person name="Umeda M."/>
            <person name="Ward J.M."/>
            <person name="Watanabe Y."/>
            <person name="Yazaki K."/>
            <person name="Yokoyama R."/>
            <person name="Yoshitake Y."/>
            <person name="Yotsui I."/>
            <person name="Zachgo S."/>
            <person name="Schmutz J."/>
        </authorList>
    </citation>
    <scope>NUCLEOTIDE SEQUENCE [LARGE SCALE GENOMIC DNA]</scope>
    <source>
        <strain evidence="3">Tak-1</strain>
    </source>
</reference>
<feature type="region of interest" description="Disordered" evidence="1">
    <location>
        <begin position="336"/>
        <end position="366"/>
    </location>
</feature>
<feature type="region of interest" description="Disordered" evidence="1">
    <location>
        <begin position="168"/>
        <end position="191"/>
    </location>
</feature>
<feature type="compositionally biased region" description="Basic and acidic residues" evidence="1">
    <location>
        <begin position="465"/>
        <end position="480"/>
    </location>
</feature>
<dbReference type="PANTHER" id="PTHR33924">
    <property type="entry name" value="CATION-TRANSPORTING ATPASE"/>
    <property type="match status" value="1"/>
</dbReference>
<feature type="compositionally biased region" description="Polar residues" evidence="1">
    <location>
        <begin position="830"/>
        <end position="840"/>
    </location>
</feature>